<evidence type="ECO:0000313" key="1">
    <source>
        <dbReference type="EMBL" id="ATZ60016.1"/>
    </source>
</evidence>
<reference evidence="2" key="1">
    <citation type="submission" date="2016-10" db="EMBL/GenBank/DDBJ databases">
        <authorList>
            <person name="Kim B.-C."/>
            <person name="Jeong H."/>
        </authorList>
    </citation>
    <scope>NUCLEOTIDE SEQUENCE [LARGE SCALE GENOMIC DNA]</scope>
    <source>
        <strain evidence="2">KB11</strain>
    </source>
</reference>
<dbReference type="Pfam" id="PF09890">
    <property type="entry name" value="DUF2117"/>
    <property type="match status" value="1"/>
</dbReference>
<protein>
    <recommendedName>
        <fullName evidence="3">DUF2117 domain-containing protein</fullName>
    </recommendedName>
</protein>
<dbReference type="PIRSF" id="PIRSF006598">
    <property type="entry name" value="UCP006598"/>
    <property type="match status" value="1"/>
</dbReference>
<dbReference type="EMBL" id="CP017803">
    <property type="protein sequence ID" value="ATZ60016.1"/>
    <property type="molecule type" value="Genomic_DNA"/>
</dbReference>
<evidence type="ECO:0008006" key="3">
    <source>
        <dbReference type="Google" id="ProtNLM"/>
    </source>
</evidence>
<dbReference type="GeneID" id="35118924"/>
<dbReference type="Proteomes" id="UP000232133">
    <property type="component" value="Chromosome"/>
</dbReference>
<organism evidence="1 2">
    <name type="scientific">Methanobrevibacter smithii</name>
    <dbReference type="NCBI Taxonomy" id="2173"/>
    <lineage>
        <taxon>Archaea</taxon>
        <taxon>Methanobacteriati</taxon>
        <taxon>Methanobacteriota</taxon>
        <taxon>Methanomada group</taxon>
        <taxon>Methanobacteria</taxon>
        <taxon>Methanobacteriales</taxon>
        <taxon>Methanobacteriaceae</taxon>
        <taxon>Methanobrevibacter</taxon>
    </lineage>
</organism>
<dbReference type="RefSeq" id="WP_100815586.1">
    <property type="nucleotide sequence ID" value="NZ_CP017803.1"/>
</dbReference>
<dbReference type="InterPro" id="IPR012032">
    <property type="entry name" value="UCP006598"/>
</dbReference>
<accession>A0A2H4U7C9</accession>
<name>A0A2H4U7C9_METSM</name>
<sequence length="377" mass="41949">MEIGVVVHGPNIIDSNWALKLINLLSGYGDVSARLGGTMGRTAVIDGSLEDIIDISKKLVPSDSLKLFNDADVDVIFLINYGKSDVTGQVFGYKVYNHYLSKINKNNIPVIQIERPGESDGSIISWNGNNKNLVDDLSQKLDLNIVTPEEIYDNHFKQDKIDDTKIQRIVHGVSPDENIMVNSIVIGKSNSDKITLIAKEGYITEIIGGTIKEHGVEKLGKVDLAKAIVKTGLLRKSKVKPRVLKKNESEDVFKIAFLDHAGEDVYQFKDADLVVTVGDDTTLIASDILYRFNIPIVGITDGDLDKVVEDGFKAKNSIIFEFESGTDDVVGRKIFELIFKKEKILVKSRNSKNIDEIRDEIIKITNLLNCKYNIINI</sequence>
<gene>
    <name evidence="1" type="ORF">BK798_06050</name>
</gene>
<evidence type="ECO:0000313" key="2">
    <source>
        <dbReference type="Proteomes" id="UP000232133"/>
    </source>
</evidence>
<dbReference type="AlphaFoldDB" id="A0A2H4U7C9"/>
<proteinExistence type="predicted"/>